<evidence type="ECO:0000256" key="1">
    <source>
        <dbReference type="SAM" id="MobiDB-lite"/>
    </source>
</evidence>
<sequence>MVERHGMLGPVEYIPDCLITYDKLEPHQIRMKAYLSDVLLRQACYDQYVIDKDFDHQIMGDDLPCYLSCNKVLLEREIRRILERPLPHPTRPKKYIDDDRLLAKLLDWNVACDSPVDITFAMLEATLKFNLPKCLDVLLMQHLESRFADKRLTKRVFSMTDVKNLGNAAFKMGYDFGSTIFEPLDDARSRWDKEHRHLSYENREQTGLRASDEDIATMQRSEWNEGTEHDAYAGADIEFRETELEDAREQLGAYGERSPDDVQEELRMLPGQLGESQEAATAMAAEEEEAAAAAAAEEAEDEGVEEDEAASEANEEATEIESEEEETDWPVEEDEDEEEEQEHQNWSETQWRAFLESDGEISDDEDFSDDDVGYSHRMHWRGGEGASSGDEDDEDEDIQSDEEQWAGEDDESDEGDGGAGDEDDSDAPSQLVMPGSALPKLPPIIP</sequence>
<feature type="compositionally biased region" description="Acidic residues" evidence="1">
    <location>
        <begin position="389"/>
        <end position="426"/>
    </location>
</feature>
<dbReference type="Proteomes" id="UP000038010">
    <property type="component" value="Unassembled WGS sequence"/>
</dbReference>
<dbReference type="RefSeq" id="XP_018002161.1">
    <property type="nucleotide sequence ID" value="XM_018145911.1"/>
</dbReference>
<feature type="compositionally biased region" description="Acidic residues" evidence="1">
    <location>
        <begin position="357"/>
        <end position="372"/>
    </location>
</feature>
<gene>
    <name evidence="2" type="ORF">AB675_5679</name>
</gene>
<dbReference type="VEuPathDB" id="FungiDB:AB675_5679"/>
<dbReference type="EMBL" id="LFJN01000008">
    <property type="protein sequence ID" value="KPI42198.1"/>
    <property type="molecule type" value="Genomic_DNA"/>
</dbReference>
<proteinExistence type="predicted"/>
<evidence type="ECO:0000313" key="3">
    <source>
        <dbReference type="Proteomes" id="UP000038010"/>
    </source>
</evidence>
<comment type="caution">
    <text evidence="2">The sequence shown here is derived from an EMBL/GenBank/DDBJ whole genome shotgun (WGS) entry which is preliminary data.</text>
</comment>
<reference evidence="2 3" key="1">
    <citation type="submission" date="2015-06" db="EMBL/GenBank/DDBJ databases">
        <title>Draft genome of the ant-associated black yeast Phialophora attae CBS 131958.</title>
        <authorList>
            <person name="Moreno L.F."/>
            <person name="Stielow B.J."/>
            <person name="de Hoog S."/>
            <person name="Vicente V.A."/>
            <person name="Weiss V.A."/>
            <person name="de Vries M."/>
            <person name="Cruz L.M."/>
            <person name="Souza E.M."/>
        </authorList>
    </citation>
    <scope>NUCLEOTIDE SEQUENCE [LARGE SCALE GENOMIC DNA]</scope>
    <source>
        <strain evidence="2 3">CBS 131958</strain>
    </source>
</reference>
<organism evidence="2 3">
    <name type="scientific">Cyphellophora attinorum</name>
    <dbReference type="NCBI Taxonomy" id="1664694"/>
    <lineage>
        <taxon>Eukaryota</taxon>
        <taxon>Fungi</taxon>
        <taxon>Dikarya</taxon>
        <taxon>Ascomycota</taxon>
        <taxon>Pezizomycotina</taxon>
        <taxon>Eurotiomycetes</taxon>
        <taxon>Chaetothyriomycetidae</taxon>
        <taxon>Chaetothyriales</taxon>
        <taxon>Cyphellophoraceae</taxon>
        <taxon>Cyphellophora</taxon>
    </lineage>
</organism>
<dbReference type="GeneID" id="28737791"/>
<keyword evidence="3" id="KW-1185">Reference proteome</keyword>
<feature type="region of interest" description="Disordered" evidence="1">
    <location>
        <begin position="286"/>
        <end position="446"/>
    </location>
</feature>
<name>A0A0N0NP18_9EURO</name>
<feature type="compositionally biased region" description="Acidic residues" evidence="1">
    <location>
        <begin position="297"/>
        <end position="341"/>
    </location>
</feature>
<dbReference type="AlphaFoldDB" id="A0A0N0NP18"/>
<evidence type="ECO:0000313" key="2">
    <source>
        <dbReference type="EMBL" id="KPI42198.1"/>
    </source>
</evidence>
<accession>A0A0N0NP18</accession>
<protein>
    <submittedName>
        <fullName evidence="2">Uncharacterized protein</fullName>
    </submittedName>
</protein>